<dbReference type="EMBL" id="JAYWIO010000004">
    <property type="protein sequence ID" value="KAK7267498.1"/>
    <property type="molecule type" value="Genomic_DNA"/>
</dbReference>
<reference evidence="4 5" key="1">
    <citation type="submission" date="2024-01" db="EMBL/GenBank/DDBJ databases">
        <title>The genomes of 5 underutilized Papilionoideae crops provide insights into root nodulation and disease resistanc.</title>
        <authorList>
            <person name="Yuan L."/>
        </authorList>
    </citation>
    <scope>NUCLEOTIDE SEQUENCE [LARGE SCALE GENOMIC DNA]</scope>
    <source>
        <strain evidence="4">ZHUSHIDOU_FW_LH</strain>
        <tissue evidence="4">Leaf</tissue>
    </source>
</reference>
<feature type="domain" description="DUF3741" evidence="2">
    <location>
        <begin position="108"/>
        <end position="148"/>
    </location>
</feature>
<evidence type="ECO:0000256" key="1">
    <source>
        <dbReference type="SAM" id="MobiDB-lite"/>
    </source>
</evidence>
<feature type="domain" description="DUF4378" evidence="3">
    <location>
        <begin position="641"/>
        <end position="819"/>
    </location>
</feature>
<proteinExistence type="predicted"/>
<dbReference type="AlphaFoldDB" id="A0AAN9F956"/>
<evidence type="ECO:0000313" key="5">
    <source>
        <dbReference type="Proteomes" id="UP001372338"/>
    </source>
</evidence>
<evidence type="ECO:0000259" key="3">
    <source>
        <dbReference type="Pfam" id="PF14309"/>
    </source>
</evidence>
<name>A0AAN9F956_CROPI</name>
<dbReference type="Proteomes" id="UP001372338">
    <property type="component" value="Unassembled WGS sequence"/>
</dbReference>
<feature type="region of interest" description="Disordered" evidence="1">
    <location>
        <begin position="175"/>
        <end position="194"/>
    </location>
</feature>
<evidence type="ECO:0008006" key="6">
    <source>
        <dbReference type="Google" id="ProtNLM"/>
    </source>
</evidence>
<evidence type="ECO:0000313" key="4">
    <source>
        <dbReference type="EMBL" id="KAK7267498.1"/>
    </source>
</evidence>
<dbReference type="Pfam" id="PF12552">
    <property type="entry name" value="DUF3741"/>
    <property type="match status" value="1"/>
</dbReference>
<protein>
    <recommendedName>
        <fullName evidence="6">DUF4378 domain-containing protein</fullName>
    </recommendedName>
</protein>
<feature type="compositionally biased region" description="Polar residues" evidence="1">
    <location>
        <begin position="175"/>
        <end position="187"/>
    </location>
</feature>
<evidence type="ECO:0000259" key="2">
    <source>
        <dbReference type="Pfam" id="PF12552"/>
    </source>
</evidence>
<dbReference type="PANTHER" id="PTHR46634:SF8">
    <property type="entry name" value="DUF3741 FAMILY PROTEIN"/>
    <property type="match status" value="1"/>
</dbReference>
<organism evidence="4 5">
    <name type="scientific">Crotalaria pallida</name>
    <name type="common">Smooth rattlebox</name>
    <name type="synonym">Crotalaria striata</name>
    <dbReference type="NCBI Taxonomy" id="3830"/>
    <lineage>
        <taxon>Eukaryota</taxon>
        <taxon>Viridiplantae</taxon>
        <taxon>Streptophyta</taxon>
        <taxon>Embryophyta</taxon>
        <taxon>Tracheophyta</taxon>
        <taxon>Spermatophyta</taxon>
        <taxon>Magnoliopsida</taxon>
        <taxon>eudicotyledons</taxon>
        <taxon>Gunneridae</taxon>
        <taxon>Pentapetalae</taxon>
        <taxon>rosids</taxon>
        <taxon>fabids</taxon>
        <taxon>Fabales</taxon>
        <taxon>Fabaceae</taxon>
        <taxon>Papilionoideae</taxon>
        <taxon>50 kb inversion clade</taxon>
        <taxon>genistoids sensu lato</taxon>
        <taxon>core genistoids</taxon>
        <taxon>Crotalarieae</taxon>
        <taxon>Crotalaria</taxon>
    </lineage>
</organism>
<accession>A0AAN9F956</accession>
<gene>
    <name evidence="4" type="ORF">RIF29_20173</name>
</gene>
<comment type="caution">
    <text evidence="4">The sequence shown here is derived from an EMBL/GenBank/DDBJ whole genome shotgun (WGS) entry which is preliminary data.</text>
</comment>
<dbReference type="InterPro" id="IPR025486">
    <property type="entry name" value="DUF4378"/>
</dbReference>
<dbReference type="PANTHER" id="PTHR46634">
    <property type="entry name" value="M REDUCTASE II SUBUNIT GAMMA, PUTATIVE (DUF3741)-RELATED"/>
    <property type="match status" value="1"/>
</dbReference>
<dbReference type="Pfam" id="PF14309">
    <property type="entry name" value="DUF4378"/>
    <property type="match status" value="1"/>
</dbReference>
<sequence>MSKEKDSKHNLPNVVAKLMGLEALSGGEPNLAMERSQIKDYPQHMFGLHLGSPFNKEVMPMLHDHHHKDIYEIWLQRSQRIRSYVRDKKKMAQEEDVDDGKRMALIHQKFMEAKRMSTDERLRKSKQFEDALEVLSSNSDALVKLLDELHCAPAPAPPAETNIINLLKPLKMVDNNDNAGKSSSKSDGQIKKPANVVENKNNVYSSSASKEVDEFLAKSTTKIVVLKPSFEGIHELNKGVVSPTTSSTRNFQSGNSSEGLETLCSSAFSNRGDESSFKKQDHDDFEAMSTLSTRHSWDTIQGCGGGSAYYSPETSVSREAKKRLYERWTMMASSNNNKGIQEQRNVKRSSTLLDMLSLSHIKKSIASSSYEIEGITINEDQEEPTTFASCCDSSSIEEISIHGSDYVTASSSVACETELRVEVYDHDHDDDDAGKAHGSKVLTKPKSSFKGKIMSFLFSRKKKLTKKKSSLSQSSVSETSVSSAGLFRDDVSQSFNSFEECSLPSLCGSFGKPSSDTVSNGQQQGMITLEPGLIVSKTMMPEISSEHHDQPSPISVLDPPFEDDNAYHVSVDYKKKGGHLGSRVPMKTNLIDKSPPIESIARTLSWNDSCSSEVASSNPCKPFMVSSLDTKVEEQEWLLLVEKLLSAAGLDDQVEFDSSFYTRWHSLESPLDPSLRDRYAHSIILNGKETLQHEAKRRRKMRSNQMLVFDCVNAALLEITTSDYYGSEKYLFKRGMCSGTHRVQEGIPYMMDHIVAQMKELIASEVECVWGDGGYINRLVVENVVRKEVVGIGWVELMGLEVDNMVREIEKELIQELVENVVDDFTCRA</sequence>
<dbReference type="InterPro" id="IPR022212">
    <property type="entry name" value="DUF3741"/>
</dbReference>
<keyword evidence="5" id="KW-1185">Reference proteome</keyword>